<feature type="compositionally biased region" description="Basic and acidic residues" evidence="6">
    <location>
        <begin position="58"/>
        <end position="76"/>
    </location>
</feature>
<evidence type="ECO:0000313" key="9">
    <source>
        <dbReference type="Proteomes" id="UP000887568"/>
    </source>
</evidence>
<dbReference type="OrthoDB" id="6373236at2759"/>
<evidence type="ECO:0000256" key="2">
    <source>
        <dbReference type="ARBA" id="ARBA00006726"/>
    </source>
</evidence>
<reference evidence="8" key="1">
    <citation type="submission" date="2022-11" db="UniProtKB">
        <authorList>
            <consortium name="EnsemblMetazoa"/>
        </authorList>
    </citation>
    <scope>IDENTIFICATION</scope>
</reference>
<feature type="domain" description="Cyclin-dependent kinase inhibitor" evidence="7">
    <location>
        <begin position="37"/>
        <end position="84"/>
    </location>
</feature>
<feature type="compositionally biased region" description="Polar residues" evidence="6">
    <location>
        <begin position="277"/>
        <end position="286"/>
    </location>
</feature>
<dbReference type="InterPro" id="IPR044898">
    <property type="entry name" value="CDI_dom_sf"/>
</dbReference>
<evidence type="ECO:0000256" key="5">
    <source>
        <dbReference type="ARBA" id="ARBA00023306"/>
    </source>
</evidence>
<dbReference type="RefSeq" id="XP_038072226.1">
    <property type="nucleotide sequence ID" value="XM_038216298.1"/>
</dbReference>
<keyword evidence="4" id="KW-0539">Nucleus</keyword>
<dbReference type="GO" id="GO:0005634">
    <property type="term" value="C:nucleus"/>
    <property type="evidence" value="ECO:0007669"/>
    <property type="project" value="UniProtKB-SubCell"/>
</dbReference>
<accession>A0A914B7S4</accession>
<comment type="similarity">
    <text evidence="2">Belongs to the CDI family.</text>
</comment>
<keyword evidence="3" id="KW-0649">Protein kinase inhibitor</keyword>
<evidence type="ECO:0000256" key="4">
    <source>
        <dbReference type="ARBA" id="ARBA00023242"/>
    </source>
</evidence>
<dbReference type="InterPro" id="IPR003175">
    <property type="entry name" value="CDI_dom"/>
</dbReference>
<feature type="region of interest" description="Disordered" evidence="6">
    <location>
        <begin position="103"/>
        <end position="286"/>
    </location>
</feature>
<feature type="compositionally biased region" description="Polar residues" evidence="6">
    <location>
        <begin position="212"/>
        <end position="231"/>
    </location>
</feature>
<dbReference type="GeneID" id="119740848"/>
<proteinExistence type="inferred from homology"/>
<dbReference type="AlphaFoldDB" id="A0A914B7S4"/>
<dbReference type="PANTHER" id="PTHR10265:SF45">
    <property type="entry name" value="DACAPO"/>
    <property type="match status" value="1"/>
</dbReference>
<name>A0A914B7S4_PATMI</name>
<keyword evidence="9" id="KW-1185">Reference proteome</keyword>
<evidence type="ECO:0000256" key="1">
    <source>
        <dbReference type="ARBA" id="ARBA00004123"/>
    </source>
</evidence>
<dbReference type="Pfam" id="PF02234">
    <property type="entry name" value="CDI"/>
    <property type="match status" value="1"/>
</dbReference>
<evidence type="ECO:0000256" key="6">
    <source>
        <dbReference type="SAM" id="MobiDB-lite"/>
    </source>
</evidence>
<dbReference type="PANTHER" id="PTHR10265">
    <property type="entry name" value="CYCLIN-DEPENDENT KINASE INHIBITOR 1"/>
    <property type="match status" value="1"/>
</dbReference>
<dbReference type="Gene3D" id="4.10.365.10">
    <property type="entry name" value="p27"/>
    <property type="match status" value="1"/>
</dbReference>
<feature type="compositionally biased region" description="Polar residues" evidence="6">
    <location>
        <begin position="173"/>
        <end position="182"/>
    </location>
</feature>
<sequence>MSSARVESPLLLQEFRRQPSPPIVSRMPKPRACRKLFVVDHDETNRFLQDELVKMEGERGERKEYGFDFDRGEPLPDRNSSSRYTDWEAVPNERVPSFYHETVARRKPCRPSSRPTPAFFTSSSHHRSSNNGHSNPAPPCSTGRNAAPAAPSGLLTGASSRSFLSVKGLDLQPANQRSTAGTSPHHPKEIPPILEVVNGSESKPRDNFESAEGSTCVANNARTSATQSQITDFMRQRKRTGSDSSSSTSSVSSSDSDGEKHPQVPAKRRRQRPGSPVVSSPTTGRS</sequence>
<dbReference type="OMA" id="DHDETNR"/>
<evidence type="ECO:0000313" key="8">
    <source>
        <dbReference type="EnsemblMetazoa" id="XP_038072226.1"/>
    </source>
</evidence>
<protein>
    <recommendedName>
        <fullName evidence="7">Cyclin-dependent kinase inhibitor domain-containing protein</fullName>
    </recommendedName>
</protein>
<dbReference type="GO" id="GO:0004861">
    <property type="term" value="F:cyclin-dependent protein serine/threonine kinase inhibitor activity"/>
    <property type="evidence" value="ECO:0007669"/>
    <property type="project" value="InterPro"/>
</dbReference>
<evidence type="ECO:0000259" key="7">
    <source>
        <dbReference type="Pfam" id="PF02234"/>
    </source>
</evidence>
<feature type="compositionally biased region" description="Low complexity" evidence="6">
    <location>
        <begin position="242"/>
        <end position="255"/>
    </location>
</feature>
<comment type="subcellular location">
    <subcellularLocation>
        <location evidence="1">Nucleus</location>
    </subcellularLocation>
</comment>
<organism evidence="8 9">
    <name type="scientific">Patiria miniata</name>
    <name type="common">Bat star</name>
    <name type="synonym">Asterina miniata</name>
    <dbReference type="NCBI Taxonomy" id="46514"/>
    <lineage>
        <taxon>Eukaryota</taxon>
        <taxon>Metazoa</taxon>
        <taxon>Echinodermata</taxon>
        <taxon>Eleutherozoa</taxon>
        <taxon>Asterozoa</taxon>
        <taxon>Asteroidea</taxon>
        <taxon>Valvatacea</taxon>
        <taxon>Valvatida</taxon>
        <taxon>Asterinidae</taxon>
        <taxon>Patiria</taxon>
    </lineage>
</organism>
<keyword evidence="5" id="KW-0131">Cell cycle</keyword>
<evidence type="ECO:0000256" key="3">
    <source>
        <dbReference type="ARBA" id="ARBA00023013"/>
    </source>
</evidence>
<dbReference type="EnsemblMetazoa" id="XM_038216298.1">
    <property type="protein sequence ID" value="XP_038072226.1"/>
    <property type="gene ID" value="LOC119740848"/>
</dbReference>
<feature type="region of interest" description="Disordered" evidence="6">
    <location>
        <begin position="58"/>
        <end position="86"/>
    </location>
</feature>
<dbReference type="GO" id="GO:0051726">
    <property type="term" value="P:regulation of cell cycle"/>
    <property type="evidence" value="ECO:0007669"/>
    <property type="project" value="InterPro"/>
</dbReference>
<dbReference type="Proteomes" id="UP000887568">
    <property type="component" value="Unplaced"/>
</dbReference>